<dbReference type="CDD" id="cd00221">
    <property type="entry name" value="Vsr"/>
    <property type="match status" value="1"/>
</dbReference>
<gene>
    <name evidence="8" type="ORF">BECKTC1821F_GA0114240_10814</name>
</gene>
<dbReference type="EMBL" id="CAADFW010000081">
    <property type="protein sequence ID" value="VFK62847.1"/>
    <property type="molecule type" value="Genomic_DNA"/>
</dbReference>
<name>A0A451A9Y8_9GAMM</name>
<evidence type="ECO:0000256" key="1">
    <source>
        <dbReference type="ARBA" id="ARBA00022722"/>
    </source>
</evidence>
<dbReference type="Pfam" id="PF03852">
    <property type="entry name" value="Vsr"/>
    <property type="match status" value="1"/>
</dbReference>
<reference evidence="8" key="1">
    <citation type="submission" date="2019-02" db="EMBL/GenBank/DDBJ databases">
        <authorList>
            <person name="Gruber-Vodicka R. H."/>
            <person name="Seah K. B. B."/>
        </authorList>
    </citation>
    <scope>NUCLEOTIDE SEQUENCE</scope>
    <source>
        <strain evidence="8">BECK_BZ126</strain>
    </source>
</reference>
<dbReference type="NCBIfam" id="TIGR00632">
    <property type="entry name" value="vsr"/>
    <property type="match status" value="1"/>
</dbReference>
<dbReference type="InterPro" id="IPR004603">
    <property type="entry name" value="DNA_mismatch_endonuc_vsr"/>
</dbReference>
<dbReference type="InterPro" id="IPR011335">
    <property type="entry name" value="Restrct_endonuc-II-like"/>
</dbReference>
<evidence type="ECO:0000256" key="2">
    <source>
        <dbReference type="ARBA" id="ARBA00022759"/>
    </source>
</evidence>
<keyword evidence="1 6" id="KW-0540">Nuclease</keyword>
<evidence type="ECO:0000256" key="7">
    <source>
        <dbReference type="SAM" id="MobiDB-lite"/>
    </source>
</evidence>
<dbReference type="PIRSF" id="PIRSF018267">
    <property type="entry name" value="VSR_endonuc"/>
    <property type="match status" value="1"/>
</dbReference>
<comment type="function">
    <text evidence="6">May nick specific sequences that contain T:G mispairs resulting from m5C-deamination.</text>
</comment>
<keyword evidence="3 6" id="KW-0227">DNA damage</keyword>
<evidence type="ECO:0000256" key="5">
    <source>
        <dbReference type="ARBA" id="ARBA00023204"/>
    </source>
</evidence>
<evidence type="ECO:0000256" key="6">
    <source>
        <dbReference type="PIRNR" id="PIRNR018267"/>
    </source>
</evidence>
<protein>
    <recommendedName>
        <fullName evidence="6">Very short patch repair endonuclease</fullName>
        <ecNumber evidence="6">3.1.-.-</ecNumber>
    </recommendedName>
</protein>
<dbReference type="Gene3D" id="3.40.960.10">
    <property type="entry name" value="VSR Endonuclease"/>
    <property type="match status" value="1"/>
</dbReference>
<keyword evidence="2 6" id="KW-0255">Endonuclease</keyword>
<keyword evidence="5 6" id="KW-0234">DNA repair</keyword>
<dbReference type="SUPFAM" id="SSF52980">
    <property type="entry name" value="Restriction endonuclease-like"/>
    <property type="match status" value="1"/>
</dbReference>
<evidence type="ECO:0000256" key="4">
    <source>
        <dbReference type="ARBA" id="ARBA00022801"/>
    </source>
</evidence>
<evidence type="ECO:0000313" key="8">
    <source>
        <dbReference type="EMBL" id="VFK62847.1"/>
    </source>
</evidence>
<feature type="region of interest" description="Disordered" evidence="7">
    <location>
        <begin position="1"/>
        <end position="20"/>
    </location>
</feature>
<organism evidence="8">
    <name type="scientific">Candidatus Kentrum sp. TC</name>
    <dbReference type="NCBI Taxonomy" id="2126339"/>
    <lineage>
        <taxon>Bacteria</taxon>
        <taxon>Pseudomonadati</taxon>
        <taxon>Pseudomonadota</taxon>
        <taxon>Gammaproteobacteria</taxon>
        <taxon>Candidatus Kentrum</taxon>
    </lineage>
</organism>
<dbReference type="EC" id="3.1.-.-" evidence="6"/>
<dbReference type="GO" id="GO:0006298">
    <property type="term" value="P:mismatch repair"/>
    <property type="evidence" value="ECO:0007669"/>
    <property type="project" value="UniProtKB-UniRule"/>
</dbReference>
<proteinExistence type="inferred from homology"/>
<evidence type="ECO:0000256" key="3">
    <source>
        <dbReference type="ARBA" id="ARBA00022763"/>
    </source>
</evidence>
<sequence length="137" mass="16772">MRHDPLTPEQRAERMSRIRSADTKPELKVRRLTHAMGYRYRLRARDVPGRPDMVFRRIRKVIFVHGCFWHQHGCRQYRMPKTRLEFWLPKLEKNVERDNKVSKDLREFGWEALVIWECQLKDIGNVRDRIKRFLEGK</sequence>
<accession>A0A451A9Y8</accession>
<keyword evidence="4 6" id="KW-0378">Hydrolase</keyword>
<dbReference type="GO" id="GO:0004519">
    <property type="term" value="F:endonuclease activity"/>
    <property type="evidence" value="ECO:0007669"/>
    <property type="project" value="UniProtKB-KW"/>
</dbReference>
<dbReference type="GO" id="GO:0016787">
    <property type="term" value="F:hydrolase activity"/>
    <property type="evidence" value="ECO:0007669"/>
    <property type="project" value="UniProtKB-KW"/>
</dbReference>
<dbReference type="AlphaFoldDB" id="A0A451A9Y8"/>
<comment type="similarity">
    <text evidence="6">Belongs to the vsr family.</text>
</comment>